<evidence type="ECO:0000313" key="2">
    <source>
        <dbReference type="EMBL" id="KAL2791755.1"/>
    </source>
</evidence>
<reference evidence="2 3" key="1">
    <citation type="journal article" date="2024" name="G3 (Bethesda)">
        <title>A hybrid genome assembly of the endangered aye-aye (Daubentonia madagascariensis).</title>
        <authorList>
            <person name="Versoza C.J."/>
            <person name="Pfeifer S.P."/>
        </authorList>
    </citation>
    <scope>NUCLEOTIDE SEQUENCE [LARGE SCALE GENOMIC DNA]</scope>
    <source>
        <strain evidence="2">6821</strain>
    </source>
</reference>
<dbReference type="PANTHER" id="PTHR34928:SF3">
    <property type="entry name" value="TRANSMEMBRANE PROTEIN 217B-RELATED"/>
    <property type="match status" value="1"/>
</dbReference>
<organism evidence="2 3">
    <name type="scientific">Daubentonia madagascariensis</name>
    <name type="common">Aye-aye</name>
    <name type="synonym">Sciurus madagascariensis</name>
    <dbReference type="NCBI Taxonomy" id="31869"/>
    <lineage>
        <taxon>Eukaryota</taxon>
        <taxon>Metazoa</taxon>
        <taxon>Chordata</taxon>
        <taxon>Craniata</taxon>
        <taxon>Vertebrata</taxon>
        <taxon>Euteleostomi</taxon>
        <taxon>Mammalia</taxon>
        <taxon>Eutheria</taxon>
        <taxon>Euarchontoglires</taxon>
        <taxon>Primates</taxon>
        <taxon>Strepsirrhini</taxon>
        <taxon>Chiromyiformes</taxon>
        <taxon>Daubentoniidae</taxon>
        <taxon>Daubentonia</taxon>
    </lineage>
</organism>
<dbReference type="InterPro" id="IPR027862">
    <property type="entry name" value="DUF4534"/>
</dbReference>
<sequence>MNARRLSFMVGIFSVLDTIQFLIFDLNQVTYIGYEDRFSIYMDTKSELVFWVMTYRNTINISLSVTTILVSCLLLYCIHKNIYIGLPIYAMWIITYELTSFSIVLLTNGIIKEQFKELSYLYLTFQVSRMLLHFVCLPFIVKHAYTLYKDPKSVGKIGRRRPSSLSTVDSW</sequence>
<keyword evidence="3" id="KW-1185">Reference proteome</keyword>
<proteinExistence type="predicted"/>
<dbReference type="AlphaFoldDB" id="A0ABD2EZI1"/>
<protein>
    <recommendedName>
        <fullName evidence="4">Transmembrane protein 217</fullName>
    </recommendedName>
</protein>
<keyword evidence="1" id="KW-0812">Transmembrane</keyword>
<accession>A0ABD2EZI1</accession>
<evidence type="ECO:0008006" key="4">
    <source>
        <dbReference type="Google" id="ProtNLM"/>
    </source>
</evidence>
<keyword evidence="1" id="KW-0472">Membrane</keyword>
<name>A0ABD2EZI1_DAUMA</name>
<comment type="caution">
    <text evidence="2">The sequence shown here is derived from an EMBL/GenBank/DDBJ whole genome shotgun (WGS) entry which is preliminary data.</text>
</comment>
<dbReference type="Pfam" id="PF15049">
    <property type="entry name" value="DUF4534"/>
    <property type="match status" value="1"/>
</dbReference>
<dbReference type="EMBL" id="JBFSEQ010000002">
    <property type="protein sequence ID" value="KAL2791754.1"/>
    <property type="molecule type" value="Genomic_DNA"/>
</dbReference>
<feature type="transmembrane region" description="Helical" evidence="1">
    <location>
        <begin position="90"/>
        <end position="111"/>
    </location>
</feature>
<feature type="non-terminal residue" evidence="2">
    <location>
        <position position="171"/>
    </location>
</feature>
<evidence type="ECO:0000256" key="1">
    <source>
        <dbReference type="SAM" id="Phobius"/>
    </source>
</evidence>
<dbReference type="EMBL" id="JBFSEQ010000002">
    <property type="protein sequence ID" value="KAL2791755.1"/>
    <property type="molecule type" value="Genomic_DNA"/>
</dbReference>
<feature type="transmembrane region" description="Helical" evidence="1">
    <location>
        <begin position="59"/>
        <end position="78"/>
    </location>
</feature>
<gene>
    <name evidence="2" type="ORF">WCI35_007131</name>
</gene>
<keyword evidence="1" id="KW-1133">Transmembrane helix</keyword>
<evidence type="ECO:0000313" key="3">
    <source>
        <dbReference type="Proteomes" id="UP001610411"/>
    </source>
</evidence>
<dbReference type="EMBL" id="JBFSEQ010000002">
    <property type="protein sequence ID" value="KAL2791756.1"/>
    <property type="molecule type" value="Genomic_DNA"/>
</dbReference>
<dbReference type="Proteomes" id="UP001610411">
    <property type="component" value="Unassembled WGS sequence"/>
</dbReference>
<dbReference type="PANTHER" id="PTHR34928">
    <property type="entry name" value="TRANSMEMBRANE PROTEIN 217"/>
    <property type="match status" value="1"/>
</dbReference>